<gene>
    <name evidence="1" type="ORF">IO98_19285</name>
</gene>
<proteinExistence type="predicted"/>
<evidence type="ECO:0000313" key="2">
    <source>
        <dbReference type="Proteomes" id="UP000028525"/>
    </source>
</evidence>
<organism evidence="1 2">
    <name type="scientific">Lacrimispora celerecrescens</name>
    <dbReference type="NCBI Taxonomy" id="29354"/>
    <lineage>
        <taxon>Bacteria</taxon>
        <taxon>Bacillati</taxon>
        <taxon>Bacillota</taxon>
        <taxon>Clostridia</taxon>
        <taxon>Lachnospirales</taxon>
        <taxon>Lachnospiraceae</taxon>
        <taxon>Lacrimispora</taxon>
    </lineage>
</organism>
<evidence type="ECO:0000313" key="1">
    <source>
        <dbReference type="EMBL" id="KEZ88117.1"/>
    </source>
</evidence>
<dbReference type="AlphaFoldDB" id="A0A084JGN3"/>
<accession>A0A084JGN3</accession>
<name>A0A084JGN3_9FIRM</name>
<comment type="caution">
    <text evidence="1">The sequence shown here is derived from an EMBL/GenBank/DDBJ whole genome shotgun (WGS) entry which is preliminary data.</text>
</comment>
<dbReference type="OrthoDB" id="1886130at2"/>
<dbReference type="EMBL" id="JPME01000026">
    <property type="protein sequence ID" value="KEZ88117.1"/>
    <property type="molecule type" value="Genomic_DNA"/>
</dbReference>
<dbReference type="Proteomes" id="UP000028525">
    <property type="component" value="Unassembled WGS sequence"/>
</dbReference>
<dbReference type="Pfam" id="PF14907">
    <property type="entry name" value="NTP_transf_5"/>
    <property type="match status" value="1"/>
</dbReference>
<reference evidence="1 2" key="1">
    <citation type="submission" date="2014-07" db="EMBL/GenBank/DDBJ databases">
        <title>Draft genome of Clostridium celerecrescens 152B isolated from sediments associated with methane hydrate from Krishna Godavari basin.</title>
        <authorList>
            <person name="Honkalas V.S."/>
            <person name="Dabir A.P."/>
            <person name="Arora P."/>
            <person name="Dhakephalkar P.K."/>
        </authorList>
    </citation>
    <scope>NUCLEOTIDE SEQUENCE [LARGE SCALE GENOMIC DNA]</scope>
    <source>
        <strain evidence="1 2">152B</strain>
    </source>
</reference>
<dbReference type="InterPro" id="IPR039498">
    <property type="entry name" value="NTP_transf_5"/>
</dbReference>
<keyword evidence="2" id="KW-1185">Reference proteome</keyword>
<dbReference type="RefSeq" id="WP_038283834.1">
    <property type="nucleotide sequence ID" value="NZ_JPME01000026.1"/>
</dbReference>
<protein>
    <submittedName>
        <fullName evidence="1">Uncharacterized protein</fullName>
    </submittedName>
</protein>
<sequence length="105" mass="12711">MSKGYEERYLMTLLSSVINQKESPAPLRYLNWEKMFRIADYHRVAHVVYYGIMGLDEEIPQSVRQRFFGKYLESVHRVERLRKAERQVQTLLERNGINCFFFKLF</sequence>